<feature type="region of interest" description="Disordered" evidence="1">
    <location>
        <begin position="419"/>
        <end position="439"/>
    </location>
</feature>
<evidence type="ECO:0000256" key="2">
    <source>
        <dbReference type="SAM" id="Phobius"/>
    </source>
</evidence>
<keyword evidence="2" id="KW-1133">Transmembrane helix</keyword>
<evidence type="ECO:0000313" key="4">
    <source>
        <dbReference type="Proteomes" id="UP001158598"/>
    </source>
</evidence>
<name>A0AA35V2U2_METCP</name>
<organism evidence="3 4">
    <name type="scientific">Methylococcus capsulatus</name>
    <dbReference type="NCBI Taxonomy" id="414"/>
    <lineage>
        <taxon>Bacteria</taxon>
        <taxon>Pseudomonadati</taxon>
        <taxon>Pseudomonadota</taxon>
        <taxon>Gammaproteobacteria</taxon>
        <taxon>Methylococcales</taxon>
        <taxon>Methylococcaceae</taxon>
        <taxon>Methylococcus</taxon>
    </lineage>
</organism>
<dbReference type="AlphaFoldDB" id="A0AA35V2U2"/>
<feature type="transmembrane region" description="Helical" evidence="2">
    <location>
        <begin position="12"/>
        <end position="29"/>
    </location>
</feature>
<sequence length="439" mass="47372">MKRPSRAAIVRGILVALVVLPMAALWSALEPNPLVNAPLPASHAYDGQDLLRARKRGGEARAVHLTAGDIEAAVNDLMARKKLDGAIRTDMQGGCLAATVTLRLPYLAGWFLNIRLTVEDGDPLPAVTGLRVGSLPLPPKVVNAFVIHQMEKKGLLPNVPGDQGLILSAHIRDGKLELTFTGESQTAERLRALITEAAGAERIRSYHDRLANALSESNTRHFIRLGILTRALFALAAQRSGITDPAAENRAVILLLAAYVNGYDLMSGSDGDAQPLPVRSVLLQGRQDLGRHFMTSAAFALAGQRTLTDAIGLIKELNDTHSGSGFSFTDLAADRAGTVFGKRATQPQYARRIQGILAASTDDAVFMPNVGDLPERLRGAEFFERFRDVYSPQFERLTQLIDERIDRLSLYTAPDSQAITHKKASPEGLAPGAEKADGT</sequence>
<proteinExistence type="predicted"/>
<accession>A0AA35V2U2</accession>
<dbReference type="EMBL" id="OX458332">
    <property type="protein sequence ID" value="CAI8771869.1"/>
    <property type="molecule type" value="Genomic_DNA"/>
</dbReference>
<dbReference type="RefSeq" id="WP_017365252.1">
    <property type="nucleotide sequence ID" value="NZ_OX458332.1"/>
</dbReference>
<reference evidence="3" key="1">
    <citation type="submission" date="2023-03" db="EMBL/GenBank/DDBJ databases">
        <authorList>
            <person name="Pearce D."/>
        </authorList>
    </citation>
    <scope>NUCLEOTIDE SEQUENCE</scope>
    <source>
        <strain evidence="3">Mc</strain>
    </source>
</reference>
<gene>
    <name evidence="3" type="ORF">MCNOR_1035</name>
</gene>
<protein>
    <submittedName>
        <fullName evidence="3">Uncharacterized protein</fullName>
    </submittedName>
</protein>
<evidence type="ECO:0000313" key="3">
    <source>
        <dbReference type="EMBL" id="CAI8771869.1"/>
    </source>
</evidence>
<keyword evidence="2" id="KW-0812">Transmembrane</keyword>
<keyword evidence="2" id="KW-0472">Membrane</keyword>
<evidence type="ECO:0000256" key="1">
    <source>
        <dbReference type="SAM" id="MobiDB-lite"/>
    </source>
</evidence>
<dbReference type="Proteomes" id="UP001158598">
    <property type="component" value="Chromosome"/>
</dbReference>